<feature type="transmembrane region" description="Helical" evidence="1">
    <location>
        <begin position="115"/>
        <end position="136"/>
    </location>
</feature>
<evidence type="ECO:0000256" key="1">
    <source>
        <dbReference type="SAM" id="Phobius"/>
    </source>
</evidence>
<keyword evidence="1" id="KW-1133">Transmembrane helix</keyword>
<protein>
    <recommendedName>
        <fullName evidence="6">GYF domain-containing protein</fullName>
    </recommendedName>
</protein>
<keyword evidence="1" id="KW-0472">Membrane</keyword>
<feature type="transmembrane region" description="Helical" evidence="1">
    <location>
        <begin position="143"/>
        <end position="164"/>
    </location>
</feature>
<dbReference type="Proteomes" id="UP000028980">
    <property type="component" value="Unassembled WGS sequence"/>
</dbReference>
<organism evidence="2 4">
    <name type="scientific">Nonlabens ulvanivorans</name>
    <name type="common">Persicivirga ulvanivorans</name>
    <dbReference type="NCBI Taxonomy" id="906888"/>
    <lineage>
        <taxon>Bacteria</taxon>
        <taxon>Pseudomonadati</taxon>
        <taxon>Bacteroidota</taxon>
        <taxon>Flavobacteriia</taxon>
        <taxon>Flavobacteriales</taxon>
        <taxon>Flavobacteriaceae</taxon>
        <taxon>Nonlabens</taxon>
    </lineage>
</organism>
<sequence>MIHYYYSDGINEFGPFHLNELKEKALRPDFKIRTENKSFVATASSIAELDVLFQKPTAAVQNVTFHKQTNLQPAAQKSSSDKLLIATLILWLSTMLLNAIVSAIFSYSYSSNSQYIFLGLVNLISAALPLLIALSIQDKTLKVIGIIISVILMIRFIFGAVQLMTFSF</sequence>
<proteinExistence type="predicted"/>
<name>A0A081DDX6_NONUL</name>
<keyword evidence="1" id="KW-0812">Transmembrane</keyword>
<evidence type="ECO:0008006" key="6">
    <source>
        <dbReference type="Google" id="ProtNLM"/>
    </source>
</evidence>
<dbReference type="EMBL" id="BBLG01000007">
    <property type="protein sequence ID" value="GAK77122.1"/>
    <property type="molecule type" value="Genomic_DNA"/>
</dbReference>
<reference evidence="4 5" key="1">
    <citation type="journal article" date="2014" name="Genome Announc.">
        <title>Draft Genome Sequences of Marine Flavobacterium Nonlabens Strains NR17, NR24, NR27, NR32, NR33, and Ara13.</title>
        <authorList>
            <person name="Nakanishi M."/>
            <person name="Meirelles P."/>
            <person name="Suzuki R."/>
            <person name="Takatani N."/>
            <person name="Mino S."/>
            <person name="Suda W."/>
            <person name="Oshima K."/>
            <person name="Hattori M."/>
            <person name="Ohkuma M."/>
            <person name="Hosokawa M."/>
            <person name="Miyashita K."/>
            <person name="Thompson F.L."/>
            <person name="Niwa A."/>
            <person name="Sawabe T."/>
            <person name="Sawabe T."/>
        </authorList>
    </citation>
    <scope>NUCLEOTIDE SEQUENCE [LARGE SCALE GENOMIC DNA]</scope>
    <source>
        <strain evidence="2">JCM 19296</strain>
        <strain evidence="3">JCM 19314</strain>
        <strain evidence="4">JCM19296</strain>
        <strain evidence="5">JCM19314</strain>
    </source>
</reference>
<dbReference type="AlphaFoldDB" id="A0A081DDX6"/>
<feature type="transmembrane region" description="Helical" evidence="1">
    <location>
        <begin position="83"/>
        <end position="109"/>
    </location>
</feature>
<evidence type="ECO:0000313" key="5">
    <source>
        <dbReference type="Proteomes" id="UP000029226"/>
    </source>
</evidence>
<evidence type="ECO:0000313" key="4">
    <source>
        <dbReference type="Proteomes" id="UP000028980"/>
    </source>
</evidence>
<dbReference type="EMBL" id="BBMM01000003">
    <property type="protein sequence ID" value="GAK99846.1"/>
    <property type="molecule type" value="Genomic_DNA"/>
</dbReference>
<evidence type="ECO:0000313" key="3">
    <source>
        <dbReference type="EMBL" id="GAK99846.1"/>
    </source>
</evidence>
<gene>
    <name evidence="2" type="ORF">JCM19296_2727</name>
    <name evidence="3" type="ORF">JCM19314_1031</name>
</gene>
<evidence type="ECO:0000313" key="2">
    <source>
        <dbReference type="EMBL" id="GAK77122.1"/>
    </source>
</evidence>
<comment type="caution">
    <text evidence="2">The sequence shown here is derived from an EMBL/GenBank/DDBJ whole genome shotgun (WGS) entry which is preliminary data.</text>
</comment>
<dbReference type="Proteomes" id="UP000029226">
    <property type="component" value="Unassembled WGS sequence"/>
</dbReference>
<accession>A0A081DDX6</accession>